<gene>
    <name evidence="14" type="ORF">DNTS_009409</name>
</gene>
<dbReference type="OrthoDB" id="416741at2759"/>
<keyword evidence="5" id="KW-0547">Nucleotide-binding</keyword>
<evidence type="ECO:0000256" key="9">
    <source>
        <dbReference type="ARBA" id="ARBA00022840"/>
    </source>
</evidence>
<dbReference type="GO" id="GO:0008270">
    <property type="term" value="F:zinc ion binding"/>
    <property type="evidence" value="ECO:0007669"/>
    <property type="project" value="TreeGrafter"/>
</dbReference>
<dbReference type="InterPro" id="IPR038557">
    <property type="entry name" value="RLR_C_sf"/>
</dbReference>
<dbReference type="GO" id="GO:0003725">
    <property type="term" value="F:double-stranded RNA binding"/>
    <property type="evidence" value="ECO:0007669"/>
    <property type="project" value="TreeGrafter"/>
</dbReference>
<dbReference type="PROSITE" id="PS51194">
    <property type="entry name" value="HELICASE_CTER"/>
    <property type="match status" value="1"/>
</dbReference>
<comment type="caution">
    <text evidence="14">The sequence shown here is derived from an EMBL/GenBank/DDBJ whole genome shotgun (WGS) entry which is preliminary data.</text>
</comment>
<dbReference type="Pfam" id="PF11648">
    <property type="entry name" value="RIG-I_C-RD"/>
    <property type="match status" value="1"/>
</dbReference>
<evidence type="ECO:0000256" key="8">
    <source>
        <dbReference type="ARBA" id="ARBA00022833"/>
    </source>
</evidence>
<keyword evidence="3" id="KW-0963">Cytoplasm</keyword>
<evidence type="ECO:0000256" key="3">
    <source>
        <dbReference type="ARBA" id="ARBA00022490"/>
    </source>
</evidence>
<dbReference type="InterPro" id="IPR041204">
    <property type="entry name" value="RIG-I-like_C"/>
</dbReference>
<dbReference type="FunFam" id="2.170.150.30:FF:000001">
    <property type="entry name" value="Probable ATP-dependent RNA helicase DDX58"/>
    <property type="match status" value="1"/>
</dbReference>
<evidence type="ECO:0000313" key="15">
    <source>
        <dbReference type="Proteomes" id="UP000316079"/>
    </source>
</evidence>
<evidence type="ECO:0000256" key="1">
    <source>
        <dbReference type="ARBA" id="ARBA00004496"/>
    </source>
</evidence>
<dbReference type="CDD" id="cd15805">
    <property type="entry name" value="RIG-I_C"/>
    <property type="match status" value="1"/>
</dbReference>
<dbReference type="InterPro" id="IPR021673">
    <property type="entry name" value="RLR_CTR"/>
</dbReference>
<dbReference type="GO" id="GO:0003727">
    <property type="term" value="F:single-stranded RNA binding"/>
    <property type="evidence" value="ECO:0007669"/>
    <property type="project" value="TreeGrafter"/>
</dbReference>
<protein>
    <recommendedName>
        <fullName evidence="2">RNA helicase</fullName>
        <ecNumber evidence="2">3.6.4.13</ecNumber>
    </recommendedName>
</protein>
<evidence type="ECO:0000256" key="5">
    <source>
        <dbReference type="ARBA" id="ARBA00022741"/>
    </source>
</evidence>
<dbReference type="PROSITE" id="PS51789">
    <property type="entry name" value="RLR_CTR"/>
    <property type="match status" value="1"/>
</dbReference>
<dbReference type="Pfam" id="PF00271">
    <property type="entry name" value="Helicase_C"/>
    <property type="match status" value="1"/>
</dbReference>
<keyword evidence="15" id="KW-1185">Reference proteome</keyword>
<dbReference type="AlphaFoldDB" id="A0A553NGC8"/>
<sequence>MENEEEERRVCRELCNYTEHLRKYNDALIISLDARCKDALDYLDHFFEQVRNAEFDHTERKLAALFDRERAQLQILASEGQESPKLEELRFILEEEYHNNVNTRTVMFVRTRALAEAMKKWIDETESLKFLNPGVLIGKGRKSNVNSIRMTGTNQKGVLDSFKSSDQSKLLIATSVAEEGIDIPQCNLVLMYEYAGNVVKMVQVREKLNLLKESMVEKAVTDLQSNPVQLQRVVERLQRGDKQLRDFHSCSPKKPKTEESFQLLCGKCKKFACLSDNLRVIQESQHIVLDRSMFSRSIRAPHKKPISFCGFVKKEKLLCGDCKLDWGIVVSYLNIPELPLLKIESFVVQHCITKKQDYFRKWKEVTFAIREFDMNEITADMLRE</sequence>
<dbReference type="GO" id="GO:0003724">
    <property type="term" value="F:RNA helicase activity"/>
    <property type="evidence" value="ECO:0007669"/>
    <property type="project" value="UniProtKB-EC"/>
</dbReference>
<feature type="domain" description="RLR CTR" evidence="13">
    <location>
        <begin position="251"/>
        <end position="379"/>
    </location>
</feature>
<evidence type="ECO:0000313" key="14">
    <source>
        <dbReference type="EMBL" id="TRY64497.1"/>
    </source>
</evidence>
<dbReference type="GO" id="GO:0005737">
    <property type="term" value="C:cytoplasm"/>
    <property type="evidence" value="ECO:0007669"/>
    <property type="project" value="UniProtKB-SubCell"/>
</dbReference>
<evidence type="ECO:0000256" key="2">
    <source>
        <dbReference type="ARBA" id="ARBA00012552"/>
    </source>
</evidence>
<dbReference type="Pfam" id="PF18119">
    <property type="entry name" value="RIG-I_C"/>
    <property type="match status" value="1"/>
</dbReference>
<dbReference type="InterPro" id="IPR027417">
    <property type="entry name" value="P-loop_NTPase"/>
</dbReference>
<evidence type="ECO:0000259" key="12">
    <source>
        <dbReference type="PROSITE" id="PS51194"/>
    </source>
</evidence>
<keyword evidence="4" id="KW-0479">Metal-binding</keyword>
<dbReference type="PANTHER" id="PTHR14074:SF16">
    <property type="entry name" value="ANTIVIRAL INNATE IMMUNE RESPONSE RECEPTOR RIG-I"/>
    <property type="match status" value="1"/>
</dbReference>
<dbReference type="InterPro" id="IPR051363">
    <property type="entry name" value="RLR_Helicase"/>
</dbReference>
<keyword evidence="6" id="KW-0378">Hydrolase</keyword>
<keyword evidence="10" id="KW-0694">RNA-binding</keyword>
<dbReference type="Gene3D" id="1.20.1320.30">
    <property type="match status" value="1"/>
</dbReference>
<dbReference type="GO" id="GO:0016787">
    <property type="term" value="F:hydrolase activity"/>
    <property type="evidence" value="ECO:0007669"/>
    <property type="project" value="UniProtKB-KW"/>
</dbReference>
<keyword evidence="8" id="KW-0862">Zinc</keyword>
<dbReference type="Gene3D" id="3.40.50.300">
    <property type="entry name" value="P-loop containing nucleotide triphosphate hydrolases"/>
    <property type="match status" value="1"/>
</dbReference>
<dbReference type="Proteomes" id="UP000316079">
    <property type="component" value="Unassembled WGS sequence"/>
</dbReference>
<dbReference type="PANTHER" id="PTHR14074">
    <property type="entry name" value="HELICASE WITH DEATH DOMAIN-RELATED"/>
    <property type="match status" value="1"/>
</dbReference>
<dbReference type="Gene3D" id="2.170.150.30">
    <property type="entry name" value="RIG-I-like receptor, C-terminal regulatory domain"/>
    <property type="match status" value="1"/>
</dbReference>
<dbReference type="STRING" id="623744.A0A553NGC8"/>
<keyword evidence="7" id="KW-0347">Helicase</keyword>
<evidence type="ECO:0000259" key="13">
    <source>
        <dbReference type="PROSITE" id="PS51789"/>
    </source>
</evidence>
<dbReference type="SUPFAM" id="SSF52540">
    <property type="entry name" value="P-loop containing nucleoside triphosphate hydrolases"/>
    <property type="match status" value="1"/>
</dbReference>
<dbReference type="InterPro" id="IPR001650">
    <property type="entry name" value="Helicase_C-like"/>
</dbReference>
<proteinExistence type="predicted"/>
<organism evidence="14 15">
    <name type="scientific">Danionella cerebrum</name>
    <dbReference type="NCBI Taxonomy" id="2873325"/>
    <lineage>
        <taxon>Eukaryota</taxon>
        <taxon>Metazoa</taxon>
        <taxon>Chordata</taxon>
        <taxon>Craniata</taxon>
        <taxon>Vertebrata</taxon>
        <taxon>Euteleostomi</taxon>
        <taxon>Actinopterygii</taxon>
        <taxon>Neopterygii</taxon>
        <taxon>Teleostei</taxon>
        <taxon>Ostariophysi</taxon>
        <taxon>Cypriniformes</taxon>
        <taxon>Danionidae</taxon>
        <taxon>Danioninae</taxon>
        <taxon>Danionella</taxon>
    </lineage>
</organism>
<dbReference type="EMBL" id="SRMA01026994">
    <property type="protein sequence ID" value="TRY64497.1"/>
    <property type="molecule type" value="Genomic_DNA"/>
</dbReference>
<evidence type="ECO:0000256" key="11">
    <source>
        <dbReference type="ARBA" id="ARBA00023118"/>
    </source>
</evidence>
<dbReference type="GO" id="GO:0002753">
    <property type="term" value="P:cytoplasmic pattern recognition receptor signaling pathway"/>
    <property type="evidence" value="ECO:0007669"/>
    <property type="project" value="TreeGrafter"/>
</dbReference>
<dbReference type="GO" id="GO:0005524">
    <property type="term" value="F:ATP binding"/>
    <property type="evidence" value="ECO:0007669"/>
    <property type="project" value="UniProtKB-KW"/>
</dbReference>
<feature type="domain" description="Helicase C-terminal" evidence="12">
    <location>
        <begin position="85"/>
        <end position="259"/>
    </location>
</feature>
<comment type="subcellular location">
    <subcellularLocation>
        <location evidence="1">Cytoplasm</location>
    </subcellularLocation>
</comment>
<keyword evidence="11" id="KW-0051">Antiviral defense</keyword>
<keyword evidence="9" id="KW-0067">ATP-binding</keyword>
<name>A0A553NGC8_9TELE</name>
<dbReference type="GO" id="GO:0140374">
    <property type="term" value="P:antiviral innate immune response"/>
    <property type="evidence" value="ECO:0007669"/>
    <property type="project" value="TreeGrafter"/>
</dbReference>
<evidence type="ECO:0000256" key="10">
    <source>
        <dbReference type="ARBA" id="ARBA00022884"/>
    </source>
</evidence>
<evidence type="ECO:0000256" key="6">
    <source>
        <dbReference type="ARBA" id="ARBA00022801"/>
    </source>
</evidence>
<dbReference type="EC" id="3.6.4.13" evidence="2"/>
<evidence type="ECO:0000256" key="7">
    <source>
        <dbReference type="ARBA" id="ARBA00022806"/>
    </source>
</evidence>
<evidence type="ECO:0000256" key="4">
    <source>
        <dbReference type="ARBA" id="ARBA00022723"/>
    </source>
</evidence>
<accession>A0A553NGC8</accession>
<reference evidence="14 15" key="1">
    <citation type="journal article" date="2019" name="Sci. Data">
        <title>Hybrid genome assembly and annotation of Danionella translucida.</title>
        <authorList>
            <person name="Kadobianskyi M."/>
            <person name="Schulze L."/>
            <person name="Schuelke M."/>
            <person name="Judkewitz B."/>
        </authorList>
    </citation>
    <scope>NUCLEOTIDE SEQUENCE [LARGE SCALE GENOMIC DNA]</scope>
    <source>
        <strain evidence="15">Bolton</strain>
        <tissue evidence="14">Whole-body</tissue>
    </source>
</reference>